<feature type="domain" description="Gfo/Idh/MocA-like oxidoreductase N-terminal" evidence="2">
    <location>
        <begin position="8"/>
        <end position="127"/>
    </location>
</feature>
<evidence type="ECO:0000259" key="2">
    <source>
        <dbReference type="Pfam" id="PF01408"/>
    </source>
</evidence>
<sequence>MNTVNPTRVALIGCGAIATTQHLPAYEAAASAGLCRLVGVCDLDAERARSAASHFGVPAFEDVDEMLSKTKPDAVSIATLPSSHLDLTVRCLDAGCHVLCEKPVANDAAEAAQMVQAAEHNDRLLSICFEYRYWEEARYLKDRIARGDLGHVHAVRTWGGSAHGLPGVVHRSKTPYGNGVLAHWTIHNLDLALWVL</sequence>
<keyword evidence="1" id="KW-0560">Oxidoreductase</keyword>
<name>A0A383DTP6_9ZZZZ</name>
<dbReference type="InterPro" id="IPR050463">
    <property type="entry name" value="Gfo/Idh/MocA_oxidrdct_glycsds"/>
</dbReference>
<dbReference type="EMBL" id="UINC01220123">
    <property type="protein sequence ID" value="SVE47902.1"/>
    <property type="molecule type" value="Genomic_DNA"/>
</dbReference>
<accession>A0A383DTP6</accession>
<dbReference type="PANTHER" id="PTHR43818">
    <property type="entry name" value="BCDNA.GH03377"/>
    <property type="match status" value="1"/>
</dbReference>
<organism evidence="3">
    <name type="scientific">marine metagenome</name>
    <dbReference type="NCBI Taxonomy" id="408172"/>
    <lineage>
        <taxon>unclassified sequences</taxon>
        <taxon>metagenomes</taxon>
        <taxon>ecological metagenomes</taxon>
    </lineage>
</organism>
<reference evidence="3" key="1">
    <citation type="submission" date="2018-05" db="EMBL/GenBank/DDBJ databases">
        <authorList>
            <person name="Lanie J.A."/>
            <person name="Ng W.-L."/>
            <person name="Kazmierczak K.M."/>
            <person name="Andrzejewski T.M."/>
            <person name="Davidsen T.M."/>
            <person name="Wayne K.J."/>
            <person name="Tettelin H."/>
            <person name="Glass J.I."/>
            <person name="Rusch D."/>
            <person name="Podicherti R."/>
            <person name="Tsui H.-C.T."/>
            <person name="Winkler M.E."/>
        </authorList>
    </citation>
    <scope>NUCLEOTIDE SEQUENCE</scope>
</reference>
<dbReference type="AlphaFoldDB" id="A0A383DTP6"/>
<evidence type="ECO:0000313" key="3">
    <source>
        <dbReference type="EMBL" id="SVE47902.1"/>
    </source>
</evidence>
<dbReference type="InterPro" id="IPR036291">
    <property type="entry name" value="NAD(P)-bd_dom_sf"/>
</dbReference>
<dbReference type="Gene3D" id="3.40.50.720">
    <property type="entry name" value="NAD(P)-binding Rossmann-like Domain"/>
    <property type="match status" value="1"/>
</dbReference>
<proteinExistence type="predicted"/>
<dbReference type="GO" id="GO:0016491">
    <property type="term" value="F:oxidoreductase activity"/>
    <property type="evidence" value="ECO:0007669"/>
    <property type="project" value="UniProtKB-KW"/>
</dbReference>
<gene>
    <name evidence="3" type="ORF">METZ01_LOCUS500756</name>
</gene>
<dbReference type="Gene3D" id="3.30.360.10">
    <property type="entry name" value="Dihydrodipicolinate Reductase, domain 2"/>
    <property type="match status" value="1"/>
</dbReference>
<dbReference type="PANTHER" id="PTHR43818:SF11">
    <property type="entry name" value="BCDNA.GH03377"/>
    <property type="match status" value="1"/>
</dbReference>
<dbReference type="Pfam" id="PF01408">
    <property type="entry name" value="GFO_IDH_MocA"/>
    <property type="match status" value="1"/>
</dbReference>
<dbReference type="SUPFAM" id="SSF51735">
    <property type="entry name" value="NAD(P)-binding Rossmann-fold domains"/>
    <property type="match status" value="1"/>
</dbReference>
<evidence type="ECO:0000256" key="1">
    <source>
        <dbReference type="ARBA" id="ARBA00023002"/>
    </source>
</evidence>
<feature type="non-terminal residue" evidence="3">
    <location>
        <position position="196"/>
    </location>
</feature>
<protein>
    <recommendedName>
        <fullName evidence="2">Gfo/Idh/MocA-like oxidoreductase N-terminal domain-containing protein</fullName>
    </recommendedName>
</protein>
<dbReference type="GO" id="GO:0000166">
    <property type="term" value="F:nucleotide binding"/>
    <property type="evidence" value="ECO:0007669"/>
    <property type="project" value="InterPro"/>
</dbReference>
<dbReference type="InterPro" id="IPR000683">
    <property type="entry name" value="Gfo/Idh/MocA-like_OxRdtase_N"/>
</dbReference>